<dbReference type="AlphaFoldDB" id="M0IML4"/>
<dbReference type="Proteomes" id="UP000011550">
    <property type="component" value="Unassembled WGS sequence"/>
</dbReference>
<dbReference type="PATRIC" id="fig|662479.7.peg.627"/>
<evidence type="ECO:0008006" key="4">
    <source>
        <dbReference type="Google" id="ProtNLM"/>
    </source>
</evidence>
<keyword evidence="3" id="KW-1185">Reference proteome</keyword>
<evidence type="ECO:0000313" key="2">
    <source>
        <dbReference type="EMBL" id="ELZ96719.1"/>
    </source>
</evidence>
<keyword evidence="1" id="KW-0472">Membrane</keyword>
<evidence type="ECO:0000313" key="3">
    <source>
        <dbReference type="Proteomes" id="UP000011550"/>
    </source>
</evidence>
<comment type="caution">
    <text evidence="2">The sequence shown here is derived from an EMBL/GenBank/DDBJ whole genome shotgun (WGS) entry which is preliminary data.</text>
</comment>
<dbReference type="EMBL" id="AOLN01000006">
    <property type="protein sequence ID" value="ELZ96719.1"/>
    <property type="molecule type" value="Genomic_DNA"/>
</dbReference>
<keyword evidence="1" id="KW-1133">Transmembrane helix</keyword>
<accession>M0IML4</accession>
<dbReference type="RefSeq" id="WP_008318145.1">
    <property type="nucleotide sequence ID" value="NZ_AOLN01000006.1"/>
</dbReference>
<feature type="transmembrane region" description="Helical" evidence="1">
    <location>
        <begin position="15"/>
        <end position="36"/>
    </location>
</feature>
<dbReference type="OrthoDB" id="248255at2157"/>
<organism evidence="2 3">
    <name type="scientific">Haloferax mucosum ATCC BAA-1512</name>
    <dbReference type="NCBI Taxonomy" id="662479"/>
    <lineage>
        <taxon>Archaea</taxon>
        <taxon>Methanobacteriati</taxon>
        <taxon>Methanobacteriota</taxon>
        <taxon>Stenosarchaea group</taxon>
        <taxon>Halobacteria</taxon>
        <taxon>Halobacteriales</taxon>
        <taxon>Haloferacaceae</taxon>
        <taxon>Haloferax</taxon>
    </lineage>
</organism>
<keyword evidence="1" id="KW-0812">Transmembrane</keyword>
<name>M0IML4_9EURY</name>
<proteinExistence type="predicted"/>
<feature type="transmembrane region" description="Helical" evidence="1">
    <location>
        <begin position="48"/>
        <end position="68"/>
    </location>
</feature>
<reference evidence="2 3" key="1">
    <citation type="journal article" date="2014" name="PLoS Genet.">
        <title>Phylogenetically driven sequencing of extremely halophilic archaea reveals strategies for static and dynamic osmo-response.</title>
        <authorList>
            <person name="Becker E.A."/>
            <person name="Seitzer P.M."/>
            <person name="Tritt A."/>
            <person name="Larsen D."/>
            <person name="Krusor M."/>
            <person name="Yao A.I."/>
            <person name="Wu D."/>
            <person name="Madern D."/>
            <person name="Eisen J.A."/>
            <person name="Darling A.E."/>
            <person name="Facciotti M.T."/>
        </authorList>
    </citation>
    <scope>NUCLEOTIDE SEQUENCE [LARGE SCALE GENOMIC DNA]</scope>
    <source>
        <strain evidence="2 3">ATCC BAA-1512</strain>
    </source>
</reference>
<gene>
    <name evidence="2" type="ORF">C440_03043</name>
</gene>
<protein>
    <recommendedName>
        <fullName evidence="4">Cardiolipin synthase N-terminal domain-containing protein</fullName>
    </recommendedName>
</protein>
<sequence length="81" mass="8711">MLSILQVGVPGGPELFALFFIGLLLAVPLVVAFFVYRDAKRRNSRHALAWGTGAFLGGVIVWILYFVVRDEVGSSGTTASV</sequence>
<evidence type="ECO:0000256" key="1">
    <source>
        <dbReference type="SAM" id="Phobius"/>
    </source>
</evidence>